<dbReference type="Proteomes" id="UP001174936">
    <property type="component" value="Unassembled WGS sequence"/>
</dbReference>
<evidence type="ECO:0000256" key="1">
    <source>
        <dbReference type="SAM" id="MobiDB-lite"/>
    </source>
</evidence>
<evidence type="ECO:0000313" key="3">
    <source>
        <dbReference type="Proteomes" id="UP001174936"/>
    </source>
</evidence>
<organism evidence="2 3">
    <name type="scientific">Cercophora newfieldiana</name>
    <dbReference type="NCBI Taxonomy" id="92897"/>
    <lineage>
        <taxon>Eukaryota</taxon>
        <taxon>Fungi</taxon>
        <taxon>Dikarya</taxon>
        <taxon>Ascomycota</taxon>
        <taxon>Pezizomycotina</taxon>
        <taxon>Sordariomycetes</taxon>
        <taxon>Sordariomycetidae</taxon>
        <taxon>Sordariales</taxon>
        <taxon>Lasiosphaeriaceae</taxon>
        <taxon>Cercophora</taxon>
    </lineage>
</organism>
<keyword evidence="3" id="KW-1185">Reference proteome</keyword>
<dbReference type="AlphaFoldDB" id="A0AA40CZR3"/>
<feature type="region of interest" description="Disordered" evidence="1">
    <location>
        <begin position="264"/>
        <end position="285"/>
    </location>
</feature>
<dbReference type="EMBL" id="JAULSV010000001">
    <property type="protein sequence ID" value="KAK0655054.1"/>
    <property type="molecule type" value="Genomic_DNA"/>
</dbReference>
<dbReference type="InterPro" id="IPR032675">
    <property type="entry name" value="LRR_dom_sf"/>
</dbReference>
<gene>
    <name evidence="2" type="ORF">B0T16DRAFT_3577</name>
</gene>
<evidence type="ECO:0000313" key="2">
    <source>
        <dbReference type="EMBL" id="KAK0655054.1"/>
    </source>
</evidence>
<name>A0AA40CZR3_9PEZI</name>
<accession>A0AA40CZR3</accession>
<proteinExistence type="predicted"/>
<reference evidence="2" key="1">
    <citation type="submission" date="2023-06" db="EMBL/GenBank/DDBJ databases">
        <title>Genome-scale phylogeny and comparative genomics of the fungal order Sordariales.</title>
        <authorList>
            <consortium name="Lawrence Berkeley National Laboratory"/>
            <person name="Hensen N."/>
            <person name="Bonometti L."/>
            <person name="Westerberg I."/>
            <person name="Brannstrom I.O."/>
            <person name="Guillou S."/>
            <person name="Cros-Aarteil S."/>
            <person name="Calhoun S."/>
            <person name="Haridas S."/>
            <person name="Kuo A."/>
            <person name="Mondo S."/>
            <person name="Pangilinan J."/>
            <person name="Riley R."/>
            <person name="Labutti K."/>
            <person name="Andreopoulos B."/>
            <person name="Lipzen A."/>
            <person name="Chen C."/>
            <person name="Yanf M."/>
            <person name="Daum C."/>
            <person name="Ng V."/>
            <person name="Clum A."/>
            <person name="Steindorff A."/>
            <person name="Ohm R."/>
            <person name="Martin F."/>
            <person name="Silar P."/>
            <person name="Natvig D."/>
            <person name="Lalanne C."/>
            <person name="Gautier V."/>
            <person name="Ament-Velasquez S.L."/>
            <person name="Kruys A."/>
            <person name="Hutchinson M.I."/>
            <person name="Powell A.J."/>
            <person name="Barry K."/>
            <person name="Miller A.N."/>
            <person name="Grigoriev I.V."/>
            <person name="Debuchy R."/>
            <person name="Gladieux P."/>
            <person name="Thoren M.H."/>
            <person name="Johannesson H."/>
        </authorList>
    </citation>
    <scope>NUCLEOTIDE SEQUENCE</scope>
    <source>
        <strain evidence="2">SMH2532-1</strain>
    </source>
</reference>
<dbReference type="Gene3D" id="3.80.10.10">
    <property type="entry name" value="Ribonuclease Inhibitor"/>
    <property type="match status" value="1"/>
</dbReference>
<protein>
    <submittedName>
        <fullName evidence="2">Uncharacterized protein</fullName>
    </submittedName>
</protein>
<sequence>MTCSGRLPAGLNLTSSMTAGGSRSRGSSVSFPVSGSWDDTDCHQSVQRLISGLPHLTALHLLYSRFHRLQPVSSCLFPRLSWRLRTLSVWDRPFQASDIRQLREDCPLLQDLGLTISRCQGDKTEADLYQLIGRSFPRLRHVVVGHKTFHRPSRYMTASCRFGGVVDPSFDEFDRECYRPGLLNGHVRLWFFNNAVDEILARSIFDAISSSKGLPSREGYVALETLKTFFIGGVYQTLPTYSRRGWASARAHLERDTQLMVAHPRRSGGCSGHKSEQHQSFQLTSARSTSEGRKWRSLWPVCCSRQDVAEPREALAVEMGIKTRLWELW</sequence>
<comment type="caution">
    <text evidence="2">The sequence shown here is derived from an EMBL/GenBank/DDBJ whole genome shotgun (WGS) entry which is preliminary data.</text>
</comment>